<reference evidence="1 2" key="1">
    <citation type="submission" date="2019-12" db="EMBL/GenBank/DDBJ databases">
        <title>Novel species isolated from a subtropical stream in China.</title>
        <authorList>
            <person name="Lu H."/>
        </authorList>
    </citation>
    <scope>NUCLEOTIDE SEQUENCE [LARGE SCALE GENOMIC DNA]</scope>
    <source>
        <strain evidence="1 2">DS3</strain>
    </source>
</reference>
<name>A0A6N9HIS2_9BURK</name>
<dbReference type="EMBL" id="WWCJ01000009">
    <property type="protein sequence ID" value="MYN03286.1"/>
    <property type="molecule type" value="Genomic_DNA"/>
</dbReference>
<dbReference type="Gene3D" id="2.40.10.220">
    <property type="entry name" value="predicted glycosyltransferase like domains"/>
    <property type="match status" value="1"/>
</dbReference>
<evidence type="ECO:0000313" key="1">
    <source>
        <dbReference type="EMBL" id="MYN03286.1"/>
    </source>
</evidence>
<organism evidence="1 2">
    <name type="scientific">Pseudoduganella guangdongensis</name>
    <dbReference type="NCBI Taxonomy" id="2692179"/>
    <lineage>
        <taxon>Bacteria</taxon>
        <taxon>Pseudomonadati</taxon>
        <taxon>Pseudomonadota</taxon>
        <taxon>Betaproteobacteria</taxon>
        <taxon>Burkholderiales</taxon>
        <taxon>Oxalobacteraceae</taxon>
        <taxon>Telluria group</taxon>
        <taxon>Pseudoduganella</taxon>
    </lineage>
</organism>
<sequence length="254" mass="27607">MLLNEPIAAGIRKGPPRPQDAILPFPPTSTSYDMTTEDDIGDALTLLAENGDAISMYAPGSREPVLGRILSVDPELPHFVMQLNEGETLPSGDITFVACLRTAKLQFRLSGSWKSTPGQAQLVPMVFPETCAVLNRRNSVRVESPLGANFTAAFVMNGTPFELPVYDFAHGGIGLRCSRGDAKGLLKGRKLRDIVLELGDAEPVFVAEMEIRATRSYRSFLLGEQLHIGCQFTSMTPEAVEQVGSLMARISAKR</sequence>
<dbReference type="AlphaFoldDB" id="A0A6N9HIS2"/>
<comment type="caution">
    <text evidence="1">The sequence shown here is derived from an EMBL/GenBank/DDBJ whole genome shotgun (WGS) entry which is preliminary data.</text>
</comment>
<gene>
    <name evidence="1" type="ORF">GTP41_14405</name>
</gene>
<dbReference type="Proteomes" id="UP000448575">
    <property type="component" value="Unassembled WGS sequence"/>
</dbReference>
<protein>
    <submittedName>
        <fullName evidence="1">PilZ domain-containing protein</fullName>
    </submittedName>
</protein>
<accession>A0A6N9HIS2</accession>
<keyword evidence="2" id="KW-1185">Reference proteome</keyword>
<evidence type="ECO:0000313" key="2">
    <source>
        <dbReference type="Proteomes" id="UP000448575"/>
    </source>
</evidence>
<proteinExistence type="predicted"/>